<feature type="region of interest" description="Disordered" evidence="1">
    <location>
        <begin position="84"/>
        <end position="119"/>
    </location>
</feature>
<evidence type="ECO:0000256" key="1">
    <source>
        <dbReference type="SAM" id="MobiDB-lite"/>
    </source>
</evidence>
<dbReference type="InParanoid" id="E9EBJ0"/>
<gene>
    <name evidence="2" type="ORF">MAC_07238</name>
</gene>
<evidence type="ECO:0000313" key="2">
    <source>
        <dbReference type="EMBL" id="EFY86737.1"/>
    </source>
</evidence>
<organism evidence="3">
    <name type="scientific">Metarhizium acridum (strain CQMa 102)</name>
    <dbReference type="NCBI Taxonomy" id="655827"/>
    <lineage>
        <taxon>Eukaryota</taxon>
        <taxon>Fungi</taxon>
        <taxon>Dikarya</taxon>
        <taxon>Ascomycota</taxon>
        <taxon>Pezizomycotina</taxon>
        <taxon>Sordariomycetes</taxon>
        <taxon>Hypocreomycetidae</taxon>
        <taxon>Hypocreales</taxon>
        <taxon>Clavicipitaceae</taxon>
        <taxon>Metarhizium</taxon>
    </lineage>
</organism>
<dbReference type="OrthoDB" id="10517124at2759"/>
<accession>E9EBJ0</accession>
<dbReference type="HOGENOM" id="CLU_956712_0_0_1"/>
<dbReference type="AlphaFoldDB" id="E9EBJ0"/>
<reference evidence="2 3" key="1">
    <citation type="journal article" date="2011" name="PLoS Genet.">
        <title>Genome sequencing and comparative transcriptomics of the model entomopathogenic fungi Metarhizium anisopliae and M. acridum.</title>
        <authorList>
            <person name="Gao Q."/>
            <person name="Jin K."/>
            <person name="Ying S.H."/>
            <person name="Zhang Y."/>
            <person name="Xiao G."/>
            <person name="Shang Y."/>
            <person name="Duan Z."/>
            <person name="Hu X."/>
            <person name="Xie X.Q."/>
            <person name="Zhou G."/>
            <person name="Peng G."/>
            <person name="Luo Z."/>
            <person name="Huang W."/>
            <person name="Wang B."/>
            <person name="Fang W."/>
            <person name="Wang S."/>
            <person name="Zhong Y."/>
            <person name="Ma L.J."/>
            <person name="St Leger R.J."/>
            <person name="Zhao G.P."/>
            <person name="Pei Y."/>
            <person name="Feng M.G."/>
            <person name="Xia Y."/>
            <person name="Wang C."/>
        </authorList>
    </citation>
    <scope>NUCLEOTIDE SEQUENCE [LARGE SCALE GENOMIC DNA]</scope>
    <source>
        <strain evidence="2 3">CQMa 102</strain>
    </source>
</reference>
<sequence>MNAPWGPIIPNLAMGLVHFGIPGSFQHEINTLTIQHQDAKNSTSGGIGSGYTVPEDAVARAASGLHRLPFRWARHWLINATTSPTHGSRFAGSPELRPGPQQPRNHWPPVVASQSNSQSTGILRRLGGTRIFLCRLDSTCGVGQVHGKPLNPSATGATFSFPFCFLVKSWGFNRNLALVPQVLCLFQVKPQASPSVHRVRLRFLACIYGKRPTPLSEPAYILLRLSNPEAPVLDQTLVPVFDPCPLTVFLVHSRAQSHGSNPPKVSNRALSENHLGLNTPAASLQLGSVIF</sequence>
<keyword evidence="3" id="KW-1185">Reference proteome</keyword>
<protein>
    <submittedName>
        <fullName evidence="2">Uncharacterized protein</fullName>
    </submittedName>
</protein>
<dbReference type="EMBL" id="GL698540">
    <property type="protein sequence ID" value="EFY86737.1"/>
    <property type="molecule type" value="Genomic_DNA"/>
</dbReference>
<name>E9EBJ0_METAQ</name>
<proteinExistence type="predicted"/>
<dbReference type="Proteomes" id="UP000002499">
    <property type="component" value="Unassembled WGS sequence"/>
</dbReference>
<evidence type="ECO:0000313" key="3">
    <source>
        <dbReference type="Proteomes" id="UP000002499"/>
    </source>
</evidence>